<dbReference type="SUPFAM" id="SSF51735">
    <property type="entry name" value="NAD(P)-binding Rossmann-fold domains"/>
    <property type="match status" value="1"/>
</dbReference>
<proteinExistence type="inferred from homology"/>
<dbReference type="OrthoDB" id="9789398at2"/>
<evidence type="ECO:0000313" key="5">
    <source>
        <dbReference type="Proteomes" id="UP000193926"/>
    </source>
</evidence>
<protein>
    <submittedName>
        <fullName evidence="4">3-oxoacyl-ACP reductase</fullName>
    </submittedName>
</protein>
<dbReference type="InterPro" id="IPR057326">
    <property type="entry name" value="KR_dom"/>
</dbReference>
<evidence type="ECO:0000313" key="4">
    <source>
        <dbReference type="EMBL" id="OSQ49347.1"/>
    </source>
</evidence>
<dbReference type="Gene3D" id="3.40.50.720">
    <property type="entry name" value="NAD(P)-binding Rossmann-like Domain"/>
    <property type="match status" value="1"/>
</dbReference>
<evidence type="ECO:0000256" key="2">
    <source>
        <dbReference type="ARBA" id="ARBA00023002"/>
    </source>
</evidence>
<dbReference type="Pfam" id="PF13561">
    <property type="entry name" value="adh_short_C2"/>
    <property type="match status" value="1"/>
</dbReference>
<dbReference type="GO" id="GO:0016491">
    <property type="term" value="F:oxidoreductase activity"/>
    <property type="evidence" value="ECO:0007669"/>
    <property type="project" value="UniProtKB-KW"/>
</dbReference>
<dbReference type="PANTHER" id="PTHR43639:SF1">
    <property type="entry name" value="SHORT-CHAIN DEHYDROGENASE_REDUCTASE FAMILY PROTEIN"/>
    <property type="match status" value="1"/>
</dbReference>
<dbReference type="InterPro" id="IPR002347">
    <property type="entry name" value="SDR_fam"/>
</dbReference>
<evidence type="ECO:0000259" key="3">
    <source>
        <dbReference type="SMART" id="SM00822"/>
    </source>
</evidence>
<keyword evidence="2" id="KW-0560">Oxidoreductase</keyword>
<dbReference type="SMART" id="SM00822">
    <property type="entry name" value="PKS_KR"/>
    <property type="match status" value="1"/>
</dbReference>
<feature type="domain" description="Ketoreductase" evidence="3">
    <location>
        <begin position="13"/>
        <end position="205"/>
    </location>
</feature>
<dbReference type="STRING" id="1123756.MGEO_13895"/>
<dbReference type="EMBL" id="JFKC01000014">
    <property type="protein sequence ID" value="OSQ49347.1"/>
    <property type="molecule type" value="Genomic_DNA"/>
</dbReference>
<dbReference type="FunFam" id="3.40.50.720:FF:000084">
    <property type="entry name" value="Short-chain dehydrogenase reductase"/>
    <property type="match status" value="1"/>
</dbReference>
<gene>
    <name evidence="4" type="ORF">MGEO_13895</name>
</gene>
<dbReference type="CDD" id="cd05233">
    <property type="entry name" value="SDR_c"/>
    <property type="match status" value="1"/>
</dbReference>
<dbReference type="PRINTS" id="PR00080">
    <property type="entry name" value="SDRFAMILY"/>
</dbReference>
<evidence type="ECO:0000256" key="1">
    <source>
        <dbReference type="ARBA" id="ARBA00006484"/>
    </source>
</evidence>
<keyword evidence="5" id="KW-1185">Reference proteome</keyword>
<dbReference type="Proteomes" id="UP000193926">
    <property type="component" value="Unassembled WGS sequence"/>
</dbReference>
<comment type="caution">
    <text evidence="4">The sequence shown here is derived from an EMBL/GenBank/DDBJ whole genome shotgun (WGS) entry which is preliminary data.</text>
</comment>
<reference evidence="4 5" key="1">
    <citation type="submission" date="2014-03" db="EMBL/GenBank/DDBJ databases">
        <title>The draft genome sequence of Marivita geojedonensis KCTC 23882.</title>
        <authorList>
            <person name="Lai Q."/>
            <person name="Shao Z."/>
        </authorList>
    </citation>
    <scope>NUCLEOTIDE SEQUENCE [LARGE SCALE GENOMIC DNA]</scope>
    <source>
        <strain evidence="4 5">DPG-138</strain>
    </source>
</reference>
<dbReference type="InterPro" id="IPR036291">
    <property type="entry name" value="NAD(P)-bd_dom_sf"/>
</dbReference>
<dbReference type="AlphaFoldDB" id="A0A1X4NJ58"/>
<dbReference type="RefSeq" id="WP_085638924.1">
    <property type="nucleotide sequence ID" value="NZ_JFKC01000014.1"/>
</dbReference>
<accession>A0A1X4NJ58</accession>
<organism evidence="4 5">
    <name type="scientific">Marivita geojedonensis</name>
    <dbReference type="NCBI Taxonomy" id="1123756"/>
    <lineage>
        <taxon>Bacteria</taxon>
        <taxon>Pseudomonadati</taxon>
        <taxon>Pseudomonadota</taxon>
        <taxon>Alphaproteobacteria</taxon>
        <taxon>Rhodobacterales</taxon>
        <taxon>Roseobacteraceae</taxon>
        <taxon>Marivita</taxon>
    </lineage>
</organism>
<name>A0A1X4NJ58_9RHOB</name>
<sequence length="257" mass="26768">MTTYATFHDLKDASVFITGGGSGIGAALTDGFLGQGAKVAFVGRSDASGFVAEMAAKHGAAPLFIPCNITDTAALQSAIGQAAEAHGPITVLVNNAANDKRHSALDVDQEFWDWSTSINLDAYFFACQAVIPGMKAAGGGAIVNFSSISYMMGNAGYIAYTTSNAGITGMTRSLAREFGPDNIRLNALAPGWVLTDKQKELWADPASLAAHLDKQCLKEHLVEQDVVDATLFLASNTSRMMTGQTLAVDGGVVTVAA</sequence>
<comment type="similarity">
    <text evidence="1">Belongs to the short-chain dehydrogenases/reductases (SDR) family.</text>
</comment>
<dbReference type="PRINTS" id="PR00081">
    <property type="entry name" value="GDHRDH"/>
</dbReference>
<dbReference type="PANTHER" id="PTHR43639">
    <property type="entry name" value="OXIDOREDUCTASE, SHORT-CHAIN DEHYDROGENASE/REDUCTASE FAMILY (AFU_ORTHOLOGUE AFUA_5G02870)"/>
    <property type="match status" value="1"/>
</dbReference>